<dbReference type="Pfam" id="PF13568">
    <property type="entry name" value="OMP_b-brl_2"/>
    <property type="match status" value="1"/>
</dbReference>
<comment type="caution">
    <text evidence="9">The sequence shown here is derived from an EMBL/GenBank/DDBJ whole genome shotgun (WGS) entry which is preliminary data.</text>
</comment>
<reference evidence="9 10" key="1">
    <citation type="submission" date="2019-04" db="EMBL/GenBank/DDBJ databases">
        <title>Microbes associate with the intestines of laboratory mice.</title>
        <authorList>
            <person name="Navarre W."/>
            <person name="Wong E."/>
            <person name="Huang K."/>
            <person name="Tropini C."/>
            <person name="Ng K."/>
            <person name="Yu B."/>
        </authorList>
    </citation>
    <scope>NUCLEOTIDE SEQUENCE [LARGE SCALE GENOMIC DNA]</scope>
    <source>
        <strain evidence="9 10">NM70_E10</strain>
    </source>
</reference>
<dbReference type="Gene3D" id="2.40.160.20">
    <property type="match status" value="1"/>
</dbReference>
<dbReference type="InterPro" id="IPR013249">
    <property type="entry name" value="RNA_pol_sigma70_r4_t2"/>
</dbReference>
<dbReference type="SUPFAM" id="SSF56925">
    <property type="entry name" value="OMPA-like"/>
    <property type="match status" value="1"/>
</dbReference>
<protein>
    <submittedName>
        <fullName evidence="9">Sigma-70 family RNA polymerase sigma factor</fullName>
    </submittedName>
</protein>
<comment type="similarity">
    <text evidence="1">Belongs to the sigma-70 factor family. ECF subfamily.</text>
</comment>
<keyword evidence="10" id="KW-1185">Reference proteome</keyword>
<keyword evidence="5" id="KW-1133">Transmembrane helix</keyword>
<feature type="transmembrane region" description="Helical" evidence="5">
    <location>
        <begin position="177"/>
        <end position="196"/>
    </location>
</feature>
<dbReference type="InterPro" id="IPR014284">
    <property type="entry name" value="RNA_pol_sigma-70_dom"/>
</dbReference>
<evidence type="ECO:0000256" key="5">
    <source>
        <dbReference type="SAM" id="Phobius"/>
    </source>
</evidence>
<feature type="domain" description="RNA polymerase sigma-70 region 2" evidence="6">
    <location>
        <begin position="21"/>
        <end position="85"/>
    </location>
</feature>
<keyword evidence="2" id="KW-0805">Transcription regulation</keyword>
<dbReference type="NCBIfam" id="TIGR02937">
    <property type="entry name" value="sigma70-ECF"/>
    <property type="match status" value="1"/>
</dbReference>
<dbReference type="SUPFAM" id="SSF88659">
    <property type="entry name" value="Sigma3 and sigma4 domains of RNA polymerase sigma factors"/>
    <property type="match status" value="1"/>
</dbReference>
<dbReference type="Gene3D" id="1.10.10.10">
    <property type="entry name" value="Winged helix-like DNA-binding domain superfamily/Winged helix DNA-binding domain"/>
    <property type="match status" value="1"/>
</dbReference>
<evidence type="ECO:0000259" key="6">
    <source>
        <dbReference type="Pfam" id="PF04542"/>
    </source>
</evidence>
<dbReference type="InterPro" id="IPR013325">
    <property type="entry name" value="RNA_pol_sigma_r2"/>
</dbReference>
<dbReference type="Gene3D" id="1.10.1740.10">
    <property type="match status" value="1"/>
</dbReference>
<dbReference type="SUPFAM" id="SSF88946">
    <property type="entry name" value="Sigma2 domain of RNA polymerase sigma factors"/>
    <property type="match status" value="1"/>
</dbReference>
<feature type="domain" description="Outer membrane protein beta-barrel" evidence="8">
    <location>
        <begin position="333"/>
        <end position="465"/>
    </location>
</feature>
<evidence type="ECO:0000259" key="8">
    <source>
        <dbReference type="Pfam" id="PF13568"/>
    </source>
</evidence>
<evidence type="ECO:0000313" key="9">
    <source>
        <dbReference type="EMBL" id="TGY00912.1"/>
    </source>
</evidence>
<dbReference type="Pfam" id="PF04542">
    <property type="entry name" value="Sigma70_r2"/>
    <property type="match status" value="1"/>
</dbReference>
<dbReference type="Pfam" id="PF08281">
    <property type="entry name" value="Sigma70_r4_2"/>
    <property type="match status" value="1"/>
</dbReference>
<dbReference type="EMBL" id="SRZA01000052">
    <property type="protein sequence ID" value="TGY00912.1"/>
    <property type="molecule type" value="Genomic_DNA"/>
</dbReference>
<dbReference type="InterPro" id="IPR011250">
    <property type="entry name" value="OMP/PagP_B-barrel"/>
</dbReference>
<sequence>MNQKELIELCKKGDKSALSWLYQTYADKMIRICFHYVSDRQIAQDLLHDGFIIIFTSINALHSPEKLEYWMGTIMKNISLRYLKQCSSKSTISLEEMSEDEIPIETFLSNDFPAYKTMLKMIESLPEGYNKVFKLAVLEGLSHKEIGSLLNIAPHSSSSQLSRAKDILRRLISQHRIMIGLFILSSIIFIQIWLYTPKKAITTGPNIVTTQKEKEQNAKSILSKDSIKTILKHVSTTSRYADLQSIRKISKQEVLSQDSVPEGNDSIQLSNHQIIENQDTQKRKEFYNAYTSKQLSNDKKSWSLAVSYSGGKKQVDSHESRIPGDISSESPKEIVEKSYHHIPVTLSLSLRKNINENWGIETGVQYTYLRSDFTTISDSYLEKIQKISYIGIPIKGSFNIWKQQRFSLYTSAGMTLDIPVKATSEEFTSENGQIISEKKSSLYPHLQWSAEFGIGIQYHITPSVGIYAEPNLRYYFNNENKLNTIRTTKPLNMTLPIGIRLFW</sequence>
<evidence type="ECO:0000256" key="3">
    <source>
        <dbReference type="ARBA" id="ARBA00023082"/>
    </source>
</evidence>
<evidence type="ECO:0000259" key="7">
    <source>
        <dbReference type="Pfam" id="PF08281"/>
    </source>
</evidence>
<dbReference type="InterPro" id="IPR036388">
    <property type="entry name" value="WH-like_DNA-bd_sf"/>
</dbReference>
<name>A0A4S2AJT7_9BACE</name>
<organism evidence="9 10">
    <name type="scientific">Bacteroides acidifaciens</name>
    <dbReference type="NCBI Taxonomy" id="85831"/>
    <lineage>
        <taxon>Bacteria</taxon>
        <taxon>Pseudomonadati</taxon>
        <taxon>Bacteroidota</taxon>
        <taxon>Bacteroidia</taxon>
        <taxon>Bacteroidales</taxon>
        <taxon>Bacteroidaceae</taxon>
        <taxon>Bacteroides</taxon>
    </lineage>
</organism>
<dbReference type="InterPro" id="IPR039425">
    <property type="entry name" value="RNA_pol_sigma-70-like"/>
</dbReference>
<evidence type="ECO:0000313" key="10">
    <source>
        <dbReference type="Proteomes" id="UP000305751"/>
    </source>
</evidence>
<keyword evidence="3" id="KW-0731">Sigma factor</keyword>
<keyword evidence="5" id="KW-0472">Membrane</keyword>
<dbReference type="AlphaFoldDB" id="A0A4S2AJT7"/>
<dbReference type="GO" id="GO:0006352">
    <property type="term" value="P:DNA-templated transcription initiation"/>
    <property type="evidence" value="ECO:0007669"/>
    <property type="project" value="InterPro"/>
</dbReference>
<evidence type="ECO:0000256" key="4">
    <source>
        <dbReference type="ARBA" id="ARBA00023163"/>
    </source>
</evidence>
<keyword evidence="5" id="KW-0812">Transmembrane</keyword>
<gene>
    <name evidence="9" type="ORF">E5356_14420</name>
</gene>
<accession>A0A4S2AJT7</accession>
<dbReference type="Proteomes" id="UP000305751">
    <property type="component" value="Unassembled WGS sequence"/>
</dbReference>
<dbReference type="GO" id="GO:0016987">
    <property type="term" value="F:sigma factor activity"/>
    <property type="evidence" value="ECO:0007669"/>
    <property type="project" value="UniProtKB-KW"/>
</dbReference>
<dbReference type="RefSeq" id="WP_136014698.1">
    <property type="nucleotide sequence ID" value="NZ_SRZA01000052.1"/>
</dbReference>
<dbReference type="InterPro" id="IPR025665">
    <property type="entry name" value="Beta-barrel_OMP_2"/>
</dbReference>
<dbReference type="GO" id="GO:0003677">
    <property type="term" value="F:DNA binding"/>
    <property type="evidence" value="ECO:0007669"/>
    <property type="project" value="InterPro"/>
</dbReference>
<dbReference type="PANTHER" id="PTHR43133:SF46">
    <property type="entry name" value="RNA POLYMERASE SIGMA-70 FACTOR ECF SUBFAMILY"/>
    <property type="match status" value="1"/>
</dbReference>
<feature type="domain" description="RNA polymerase sigma factor 70 region 4 type 2" evidence="7">
    <location>
        <begin position="118"/>
        <end position="165"/>
    </location>
</feature>
<proteinExistence type="inferred from homology"/>
<dbReference type="InterPro" id="IPR013324">
    <property type="entry name" value="RNA_pol_sigma_r3/r4-like"/>
</dbReference>
<dbReference type="InterPro" id="IPR007627">
    <property type="entry name" value="RNA_pol_sigma70_r2"/>
</dbReference>
<dbReference type="PANTHER" id="PTHR43133">
    <property type="entry name" value="RNA POLYMERASE ECF-TYPE SIGMA FACTO"/>
    <property type="match status" value="1"/>
</dbReference>
<evidence type="ECO:0000256" key="1">
    <source>
        <dbReference type="ARBA" id="ARBA00010641"/>
    </source>
</evidence>
<keyword evidence="4" id="KW-0804">Transcription</keyword>
<evidence type="ECO:0000256" key="2">
    <source>
        <dbReference type="ARBA" id="ARBA00023015"/>
    </source>
</evidence>